<proteinExistence type="predicted"/>
<protein>
    <submittedName>
        <fullName evidence="1">DUF3396 domain-containing protein</fullName>
    </submittedName>
</protein>
<accession>A0A7X4YB43</accession>
<reference evidence="1 2" key="1">
    <citation type="submission" date="2020-01" db="EMBL/GenBank/DDBJ databases">
        <title>The draft genome sequence of Corallococcus exiguus DSM 14696.</title>
        <authorList>
            <person name="Zhang X."/>
            <person name="Zhu H."/>
        </authorList>
    </citation>
    <scope>NUCLEOTIDE SEQUENCE [LARGE SCALE GENOMIC DNA]</scope>
    <source>
        <strain evidence="1 2">DSM 14696</strain>
    </source>
</reference>
<dbReference type="AlphaFoldDB" id="A0A7X4YB43"/>
<name>A0A7X4YB43_9BACT</name>
<evidence type="ECO:0000313" key="2">
    <source>
        <dbReference type="Proteomes" id="UP000537825"/>
    </source>
</evidence>
<dbReference type="InterPro" id="IPR021815">
    <property type="entry name" value="TsiV"/>
</dbReference>
<keyword evidence="2" id="KW-1185">Reference proteome</keyword>
<gene>
    <name evidence="1" type="ORF">GTZ93_20500</name>
</gene>
<organism evidence="1 2">
    <name type="scientific">Corallococcus exiguus</name>
    <dbReference type="NCBI Taxonomy" id="83462"/>
    <lineage>
        <taxon>Bacteria</taxon>
        <taxon>Pseudomonadati</taxon>
        <taxon>Myxococcota</taxon>
        <taxon>Myxococcia</taxon>
        <taxon>Myxococcales</taxon>
        <taxon>Cystobacterineae</taxon>
        <taxon>Myxococcaceae</taxon>
        <taxon>Corallococcus</taxon>
    </lineage>
</organism>
<dbReference type="RefSeq" id="WP_139916586.1">
    <property type="nucleotide sequence ID" value="NZ_CBCSLE010000018.1"/>
</dbReference>
<comment type="caution">
    <text evidence="1">The sequence shown here is derived from an EMBL/GenBank/DDBJ whole genome shotgun (WGS) entry which is preliminary data.</text>
</comment>
<sequence length="307" mass="34822">MVTRVPSVRETLDIEGNNVVLLREGLSIAYYVRAPHEEIASAVWRAFERYREAIEPRVFDAYLDVYTGDRPRFDAEGEAVLRARMLRPASGIAEVHELYHSATGICFKYEGRGTTAPNFHDTYPENTCCLEFRLPTEFLDERGPEWIRALAIDLGRELPWNSGHAGLSLEAHAWTQAITPRLHEVTRRHPGFDLVHRLNRLALYLGTKLRPPAWLNFLGPPVLNELGGVEGLRSKLHSPSTQVESLSPDRAVVSLGPVPEAGDLEAGDTLPAYRELARVLEPWLYAHQGEWGLFPEAEVRQWERRFL</sequence>
<dbReference type="EMBL" id="JAAAPK010000005">
    <property type="protein sequence ID" value="NBC42186.1"/>
    <property type="molecule type" value="Genomic_DNA"/>
</dbReference>
<dbReference type="Pfam" id="PF11876">
    <property type="entry name" value="TsiV"/>
    <property type="match status" value="1"/>
</dbReference>
<dbReference type="Proteomes" id="UP000537825">
    <property type="component" value="Unassembled WGS sequence"/>
</dbReference>
<evidence type="ECO:0000313" key="1">
    <source>
        <dbReference type="EMBL" id="NBC42186.1"/>
    </source>
</evidence>